<dbReference type="InterPro" id="IPR004358">
    <property type="entry name" value="Sig_transdc_His_kin-like_C"/>
</dbReference>
<organism evidence="6">
    <name type="scientific">uncultured spirochete</name>
    <dbReference type="NCBI Taxonomy" id="156406"/>
    <lineage>
        <taxon>Bacteria</taxon>
        <taxon>Pseudomonadati</taxon>
        <taxon>Spirochaetota</taxon>
        <taxon>Spirochaetia</taxon>
        <taxon>Spirochaetales</taxon>
        <taxon>environmental samples</taxon>
    </lineage>
</organism>
<dbReference type="InterPro" id="IPR033425">
    <property type="entry name" value="MASE3"/>
</dbReference>
<dbReference type="PRINTS" id="PR00344">
    <property type="entry name" value="BCTRLSENSOR"/>
</dbReference>
<accession>A0A3P3XL59</accession>
<dbReference type="Gene3D" id="1.10.287.130">
    <property type="match status" value="1"/>
</dbReference>
<evidence type="ECO:0000313" key="6">
    <source>
        <dbReference type="EMBL" id="SLM14638.1"/>
    </source>
</evidence>
<gene>
    <name evidence="6" type="ORF">SPIROBIBN47_350012</name>
</gene>
<dbReference type="InterPro" id="IPR011006">
    <property type="entry name" value="CheY-like_superfamily"/>
</dbReference>
<sequence>MNTAQKQIKAYLRSAFFYSAVVAVLYFFLRNLHFGYMEHLLFEFSSIFFAMTLFVLYVIAPRWKQSEGLIIFGIVLLFVSLLDVVHAVRFSGFPGTSDMPSSVTFWVLARGLQAFGLIAAATRKDILAGKKTSTTLSILLPITAGIGLFILSYVLPSGIFFIEGKGTTALKANLEILYAILFLLFAILMRHEPEAFIAGALFAFSEIAFITYVNVTDPRIILGHILKATGFLALGLFSLKKYFLMPLKEMAEVQRTYSAENQGLKSTYETLTQRWNEMIKCREKIIQCNSIDAILSLEREFFADPSKTIRLAKFEKDRLLFKNDPGLPEEKSAYLPEQFERIDMENGTTVFLDKESGFYLNIYKPFFLFIDLAKKNLLEKNQIALLNIKLVEEEKYRIDFLRSFSHELKTPLNVIYGYLQLFSTEAFGAMSAQAKTALNEMIESVKKSNEIINDLLNLAKAESGAVSVKCDRIQLKSFLNRILVEAKKNALLKNLDFVIECDGEPEISVDPKLFGLVISNLASNAVKYTDKGHVRVFARADDKTGIMIEVKDTGTGIPAEEIDAIFKPFKKGEHARGGFGLGLSLVKTYTQLIGGKVSVESQVGKGSTFRIEIPPLPKIDVSKVAKGQKADFLLIEPDKTTRDMLKILLKDSVVEEAESDEKGIVAALSTLPDMIITDFGLQRTTGDQLIKRMRTYPELADRKFLLLTGRRSSDLTLDDIPVIEKGNIDLQHLAKVLMAIRNDAIALVFCKGESEERLDRAKGIVRTQLAGRDSVEIDISEPGLSELCCLFDEAYFLTPTDSESRQKIENIIFRRKTYFSKENVVLEV</sequence>
<feature type="transmembrane region" description="Helical" evidence="4">
    <location>
        <begin position="168"/>
        <end position="188"/>
    </location>
</feature>
<keyword evidence="3" id="KW-0597">Phosphoprotein</keyword>
<dbReference type="PANTHER" id="PTHR43547:SF2">
    <property type="entry name" value="HYBRID SIGNAL TRANSDUCTION HISTIDINE KINASE C"/>
    <property type="match status" value="1"/>
</dbReference>
<evidence type="ECO:0000256" key="4">
    <source>
        <dbReference type="SAM" id="Phobius"/>
    </source>
</evidence>
<dbReference type="PROSITE" id="PS50109">
    <property type="entry name" value="HIS_KIN"/>
    <property type="match status" value="1"/>
</dbReference>
<dbReference type="InterPro" id="IPR005467">
    <property type="entry name" value="His_kinase_dom"/>
</dbReference>
<dbReference type="Pfam" id="PF02518">
    <property type="entry name" value="HATPase_c"/>
    <property type="match status" value="1"/>
</dbReference>
<feature type="transmembrane region" description="Helical" evidence="4">
    <location>
        <begin position="41"/>
        <end position="60"/>
    </location>
</feature>
<dbReference type="CDD" id="cd00082">
    <property type="entry name" value="HisKA"/>
    <property type="match status" value="1"/>
</dbReference>
<dbReference type="InterPro" id="IPR036097">
    <property type="entry name" value="HisK_dim/P_sf"/>
</dbReference>
<keyword evidence="4" id="KW-0472">Membrane</keyword>
<proteinExistence type="predicted"/>
<feature type="transmembrane region" description="Helical" evidence="4">
    <location>
        <begin position="12"/>
        <end position="29"/>
    </location>
</feature>
<evidence type="ECO:0000256" key="3">
    <source>
        <dbReference type="ARBA" id="ARBA00022553"/>
    </source>
</evidence>
<dbReference type="GO" id="GO:0000155">
    <property type="term" value="F:phosphorelay sensor kinase activity"/>
    <property type="evidence" value="ECO:0007669"/>
    <property type="project" value="InterPro"/>
</dbReference>
<feature type="transmembrane region" description="Helical" evidence="4">
    <location>
        <begin position="221"/>
        <end position="239"/>
    </location>
</feature>
<dbReference type="PANTHER" id="PTHR43547">
    <property type="entry name" value="TWO-COMPONENT HISTIDINE KINASE"/>
    <property type="match status" value="1"/>
</dbReference>
<dbReference type="SUPFAM" id="SSF55874">
    <property type="entry name" value="ATPase domain of HSP90 chaperone/DNA topoisomerase II/histidine kinase"/>
    <property type="match status" value="1"/>
</dbReference>
<feature type="transmembrane region" description="Helical" evidence="4">
    <location>
        <begin position="69"/>
        <end position="91"/>
    </location>
</feature>
<feature type="transmembrane region" description="Helical" evidence="4">
    <location>
        <begin position="134"/>
        <end position="162"/>
    </location>
</feature>
<dbReference type="AlphaFoldDB" id="A0A3P3XL59"/>
<name>A0A3P3XL59_9SPIR</name>
<evidence type="ECO:0000256" key="1">
    <source>
        <dbReference type="ARBA" id="ARBA00000085"/>
    </source>
</evidence>
<evidence type="ECO:0000256" key="2">
    <source>
        <dbReference type="ARBA" id="ARBA00012438"/>
    </source>
</evidence>
<dbReference type="Pfam" id="PF17159">
    <property type="entry name" value="MASE3"/>
    <property type="match status" value="1"/>
</dbReference>
<comment type="catalytic activity">
    <reaction evidence="1">
        <text>ATP + protein L-histidine = ADP + protein N-phospho-L-histidine.</text>
        <dbReference type="EC" id="2.7.13.3"/>
    </reaction>
</comment>
<dbReference type="Pfam" id="PF00512">
    <property type="entry name" value="HisKA"/>
    <property type="match status" value="1"/>
</dbReference>
<dbReference type="Gene3D" id="3.30.565.10">
    <property type="entry name" value="Histidine kinase-like ATPase, C-terminal domain"/>
    <property type="match status" value="1"/>
</dbReference>
<dbReference type="EMBL" id="FWDM01000029">
    <property type="protein sequence ID" value="SLM14638.1"/>
    <property type="molecule type" value="Genomic_DNA"/>
</dbReference>
<dbReference type="InterPro" id="IPR003594">
    <property type="entry name" value="HATPase_dom"/>
</dbReference>
<feature type="domain" description="Histidine kinase" evidence="5">
    <location>
        <begin position="403"/>
        <end position="617"/>
    </location>
</feature>
<dbReference type="CDD" id="cd00156">
    <property type="entry name" value="REC"/>
    <property type="match status" value="1"/>
</dbReference>
<dbReference type="InterPro" id="IPR003661">
    <property type="entry name" value="HisK_dim/P_dom"/>
</dbReference>
<evidence type="ECO:0000259" key="5">
    <source>
        <dbReference type="PROSITE" id="PS50109"/>
    </source>
</evidence>
<protein>
    <recommendedName>
        <fullName evidence="2">histidine kinase</fullName>
        <ecNumber evidence="2">2.7.13.3</ecNumber>
    </recommendedName>
</protein>
<dbReference type="SUPFAM" id="SSF47384">
    <property type="entry name" value="Homodimeric domain of signal transducing histidine kinase"/>
    <property type="match status" value="1"/>
</dbReference>
<feature type="transmembrane region" description="Helical" evidence="4">
    <location>
        <begin position="195"/>
        <end position="215"/>
    </location>
</feature>
<dbReference type="Gene3D" id="3.40.50.2300">
    <property type="match status" value="1"/>
</dbReference>
<keyword evidence="4" id="KW-1133">Transmembrane helix</keyword>
<reference evidence="6" key="1">
    <citation type="submission" date="2017-02" db="EMBL/GenBank/DDBJ databases">
        <authorList>
            <person name="Regsiter A."/>
            <person name="William W."/>
        </authorList>
    </citation>
    <scope>NUCLEOTIDE SEQUENCE</scope>
    <source>
        <strain evidence="6">Bib</strain>
    </source>
</reference>
<dbReference type="InterPro" id="IPR036890">
    <property type="entry name" value="HATPase_C_sf"/>
</dbReference>
<keyword evidence="4" id="KW-0812">Transmembrane</keyword>
<dbReference type="SUPFAM" id="SSF52172">
    <property type="entry name" value="CheY-like"/>
    <property type="match status" value="1"/>
</dbReference>
<dbReference type="EC" id="2.7.13.3" evidence="2"/>
<dbReference type="SMART" id="SM00387">
    <property type="entry name" value="HATPase_c"/>
    <property type="match status" value="1"/>
</dbReference>
<dbReference type="SMART" id="SM00388">
    <property type="entry name" value="HisKA"/>
    <property type="match status" value="1"/>
</dbReference>